<gene>
    <name evidence="1" type="ORF">AV530_012210</name>
</gene>
<sequence length="127" mass="14065">MRKGGGGAAAVQAPFLSEWAAPSFWYCWVRQVPCSKVEEKGTRGSMFAKLMHTEARRHLREDRAALDCKEGNAAQHSTFNENGFSLHETEAVDNSSEHKPKTGGCLNRNVAFLSKEEHGAEYSLILP</sequence>
<name>A0A1V4K550_PATFA</name>
<evidence type="ECO:0000313" key="2">
    <source>
        <dbReference type="Proteomes" id="UP000190648"/>
    </source>
</evidence>
<accession>A0A1V4K550</accession>
<evidence type="ECO:0000313" key="1">
    <source>
        <dbReference type="EMBL" id="OPJ79524.1"/>
    </source>
</evidence>
<protein>
    <submittedName>
        <fullName evidence="1">Uncharacterized protein</fullName>
    </submittedName>
</protein>
<dbReference type="Proteomes" id="UP000190648">
    <property type="component" value="Unassembled WGS sequence"/>
</dbReference>
<dbReference type="EMBL" id="LSYS01004460">
    <property type="protein sequence ID" value="OPJ79524.1"/>
    <property type="molecule type" value="Genomic_DNA"/>
</dbReference>
<dbReference type="AlphaFoldDB" id="A0A1V4K550"/>
<comment type="caution">
    <text evidence="1">The sequence shown here is derived from an EMBL/GenBank/DDBJ whole genome shotgun (WGS) entry which is preliminary data.</text>
</comment>
<proteinExistence type="predicted"/>
<keyword evidence="2" id="KW-1185">Reference proteome</keyword>
<organism evidence="1 2">
    <name type="scientific">Patagioenas fasciata monilis</name>
    <dbReference type="NCBI Taxonomy" id="372326"/>
    <lineage>
        <taxon>Eukaryota</taxon>
        <taxon>Metazoa</taxon>
        <taxon>Chordata</taxon>
        <taxon>Craniata</taxon>
        <taxon>Vertebrata</taxon>
        <taxon>Euteleostomi</taxon>
        <taxon>Archelosauria</taxon>
        <taxon>Archosauria</taxon>
        <taxon>Dinosauria</taxon>
        <taxon>Saurischia</taxon>
        <taxon>Theropoda</taxon>
        <taxon>Coelurosauria</taxon>
        <taxon>Aves</taxon>
        <taxon>Neognathae</taxon>
        <taxon>Neoaves</taxon>
        <taxon>Columbimorphae</taxon>
        <taxon>Columbiformes</taxon>
        <taxon>Columbidae</taxon>
        <taxon>Patagioenas</taxon>
    </lineage>
</organism>
<reference evidence="1 2" key="1">
    <citation type="submission" date="2016-02" db="EMBL/GenBank/DDBJ databases">
        <title>Band-tailed pigeon sequencing and assembly.</title>
        <authorList>
            <person name="Soares A.E."/>
            <person name="Novak B.J."/>
            <person name="Rice E.S."/>
            <person name="O'Connell B."/>
            <person name="Chang D."/>
            <person name="Weber S."/>
            <person name="Shapiro B."/>
        </authorList>
    </citation>
    <scope>NUCLEOTIDE SEQUENCE [LARGE SCALE GENOMIC DNA]</scope>
    <source>
        <strain evidence="1">BTP2013</strain>
        <tissue evidence="1">Blood</tissue>
    </source>
</reference>